<reference evidence="1" key="1">
    <citation type="submission" date="2021-01" db="EMBL/GenBank/DDBJ databases">
        <authorList>
            <consortium name="Genoscope - CEA"/>
            <person name="William W."/>
        </authorList>
    </citation>
    <scope>NUCLEOTIDE SEQUENCE</scope>
</reference>
<gene>
    <name evidence="1" type="ORF">DARMORV10_C04P04340.1</name>
</gene>
<organism evidence="1">
    <name type="scientific">Brassica napus</name>
    <name type="common">Rape</name>
    <dbReference type="NCBI Taxonomy" id="3708"/>
    <lineage>
        <taxon>Eukaryota</taxon>
        <taxon>Viridiplantae</taxon>
        <taxon>Streptophyta</taxon>
        <taxon>Embryophyta</taxon>
        <taxon>Tracheophyta</taxon>
        <taxon>Spermatophyta</taxon>
        <taxon>Magnoliopsida</taxon>
        <taxon>eudicotyledons</taxon>
        <taxon>Gunneridae</taxon>
        <taxon>Pentapetalae</taxon>
        <taxon>rosids</taxon>
        <taxon>malvids</taxon>
        <taxon>Brassicales</taxon>
        <taxon>Brassicaceae</taxon>
        <taxon>Brassiceae</taxon>
        <taxon>Brassica</taxon>
    </lineage>
</organism>
<proteinExistence type="predicted"/>
<accession>A0A816JNP9</accession>
<dbReference type="Proteomes" id="UP001295469">
    <property type="component" value="Chromosome C04"/>
</dbReference>
<dbReference type="AlphaFoldDB" id="A0A816JNP9"/>
<feature type="non-terminal residue" evidence="1">
    <location>
        <position position="1"/>
    </location>
</feature>
<name>A0A816JNP9_BRANA</name>
<dbReference type="EMBL" id="HG994368">
    <property type="protein sequence ID" value="CAF1803400.1"/>
    <property type="molecule type" value="Genomic_DNA"/>
</dbReference>
<sequence length="56" mass="6425">CLRPPYGVLYLAAKKQYVGFNSGAKHLRNLLDEETIFGAYLIKETTEKMFDRSSLK</sequence>
<protein>
    <submittedName>
        <fullName evidence="1">(rape) hypothetical protein</fullName>
    </submittedName>
</protein>
<evidence type="ECO:0000313" key="1">
    <source>
        <dbReference type="EMBL" id="CAF1803400.1"/>
    </source>
</evidence>